<gene>
    <name evidence="2" type="ORF">HERILL_LOCUS8978</name>
</gene>
<keyword evidence="1" id="KW-0812">Transmembrane</keyword>
<keyword evidence="3" id="KW-1185">Reference proteome</keyword>
<evidence type="ECO:0000256" key="1">
    <source>
        <dbReference type="SAM" id="Phobius"/>
    </source>
</evidence>
<feature type="transmembrane region" description="Helical" evidence="1">
    <location>
        <begin position="12"/>
        <end position="30"/>
    </location>
</feature>
<evidence type="ECO:0000313" key="3">
    <source>
        <dbReference type="Proteomes" id="UP000594454"/>
    </source>
</evidence>
<organism evidence="2 3">
    <name type="scientific">Hermetia illucens</name>
    <name type="common">Black soldier fly</name>
    <dbReference type="NCBI Taxonomy" id="343691"/>
    <lineage>
        <taxon>Eukaryota</taxon>
        <taxon>Metazoa</taxon>
        <taxon>Ecdysozoa</taxon>
        <taxon>Arthropoda</taxon>
        <taxon>Hexapoda</taxon>
        <taxon>Insecta</taxon>
        <taxon>Pterygota</taxon>
        <taxon>Neoptera</taxon>
        <taxon>Endopterygota</taxon>
        <taxon>Diptera</taxon>
        <taxon>Brachycera</taxon>
        <taxon>Stratiomyomorpha</taxon>
        <taxon>Stratiomyidae</taxon>
        <taxon>Hermetiinae</taxon>
        <taxon>Hermetia</taxon>
    </lineage>
</organism>
<evidence type="ECO:0000313" key="2">
    <source>
        <dbReference type="EMBL" id="CAD7086186.1"/>
    </source>
</evidence>
<dbReference type="PANTHER" id="PTHR47412:SF1">
    <property type="entry name" value="FI01434P-RELATED"/>
    <property type="match status" value="1"/>
</dbReference>
<dbReference type="Pfam" id="PF13896">
    <property type="entry name" value="Glyco_transf_49"/>
    <property type="match status" value="1"/>
</dbReference>
<dbReference type="AlphaFoldDB" id="A0A7R8USJ6"/>
<dbReference type="EMBL" id="LR899011">
    <property type="protein sequence ID" value="CAD7086186.1"/>
    <property type="molecule type" value="Genomic_DNA"/>
</dbReference>
<name>A0A7R8USJ6_HERIL</name>
<protein>
    <recommendedName>
        <fullName evidence="4">N-acetyllactosaminide beta-1,3-N-acetylglucosaminyltransferase</fullName>
    </recommendedName>
</protein>
<evidence type="ECO:0008006" key="4">
    <source>
        <dbReference type="Google" id="ProtNLM"/>
    </source>
</evidence>
<reference evidence="2 3" key="1">
    <citation type="submission" date="2020-11" db="EMBL/GenBank/DDBJ databases">
        <authorList>
            <person name="Wallbank WR R."/>
            <person name="Pardo Diaz C."/>
            <person name="Kozak K."/>
            <person name="Martin S."/>
            <person name="Jiggins C."/>
            <person name="Moest M."/>
            <person name="Warren A I."/>
            <person name="Generalovic N T."/>
            <person name="Byers J.R.P. K."/>
            <person name="Montejo-Kovacevich G."/>
            <person name="Yen C E."/>
        </authorList>
    </citation>
    <scope>NUCLEOTIDE SEQUENCE [LARGE SCALE GENOMIC DNA]</scope>
</reference>
<dbReference type="OrthoDB" id="9974378at2759"/>
<keyword evidence="1" id="KW-1133">Transmembrane helix</keyword>
<accession>A0A7R8USJ6</accession>
<proteinExistence type="predicted"/>
<dbReference type="InParanoid" id="A0A7R8USJ6"/>
<dbReference type="Proteomes" id="UP000594454">
    <property type="component" value="Chromosome 3"/>
</dbReference>
<keyword evidence="1" id="KW-0472">Membrane</keyword>
<dbReference type="PANTHER" id="PTHR47412">
    <property type="entry name" value="FI01434P-RELATED"/>
    <property type="match status" value="1"/>
</dbReference>
<sequence>MSLKVFRTIFKFALIMNLVISLYMAVYLATDHLFKIQGKSLHRSNMIPQFNKLRNLTYKVNGSDLEERLRVNLISKRKVWLREQLQSVLKCNDRSFKRKILQRGDFWVFKNYILASHGPLHCFESVTYTTHGSYRFLRNLFTLVQRWDAPVSIAVYAPGRDFTASIGCIRYLRDCHPESHFIRYFVTFHLYFPSQHIPSSIPENIDQVIENPIECGDYILCDDSPPEVEYKLKKNLLYPVNVGRNIARDAALTHFILASDVELFPNPGLVNQFLEMIVAQGITAQKENHEVYAMPVFEIESFVASPNNKSQLQLLFEKGHAIVFHQKHCKECQSVSMVSEWIEEDQTPQLKIFLTAKRKDKLFHWEPIFIGTNDDPYYEERLSWEGLGEKMVQVSSDIFISYFRPS</sequence>